<evidence type="ECO:0000313" key="3">
    <source>
        <dbReference type="EMBL" id="MXU84528.1"/>
    </source>
</evidence>
<reference evidence="3" key="1">
    <citation type="submission" date="2019-12" db="EMBL/GenBank/DDBJ databases">
        <title>An insight into the sialome of adult female Ixodes ricinus ticks feeding for 6 days.</title>
        <authorList>
            <person name="Perner J."/>
            <person name="Ribeiro J.M.C."/>
        </authorList>
    </citation>
    <scope>NUCLEOTIDE SEQUENCE</scope>
    <source>
        <strain evidence="3">Semi-engorged</strain>
        <tissue evidence="3">Salivary glands</tissue>
    </source>
</reference>
<evidence type="ECO:0000256" key="1">
    <source>
        <dbReference type="SAM" id="MobiDB-lite"/>
    </source>
</evidence>
<dbReference type="EMBL" id="GIFC01002445">
    <property type="protein sequence ID" value="MXU84528.1"/>
    <property type="molecule type" value="Transcribed_RNA"/>
</dbReference>
<feature type="signal peptide" evidence="2">
    <location>
        <begin position="1"/>
        <end position="23"/>
    </location>
</feature>
<proteinExistence type="predicted"/>
<evidence type="ECO:0000256" key="2">
    <source>
        <dbReference type="SAM" id="SignalP"/>
    </source>
</evidence>
<feature type="chain" id="PRO_5025534398" evidence="2">
    <location>
        <begin position="24"/>
        <end position="81"/>
    </location>
</feature>
<dbReference type="AlphaFoldDB" id="A0A6B0TYX8"/>
<organism evidence="3">
    <name type="scientific">Ixodes ricinus</name>
    <name type="common">Common tick</name>
    <name type="synonym">Acarus ricinus</name>
    <dbReference type="NCBI Taxonomy" id="34613"/>
    <lineage>
        <taxon>Eukaryota</taxon>
        <taxon>Metazoa</taxon>
        <taxon>Ecdysozoa</taxon>
        <taxon>Arthropoda</taxon>
        <taxon>Chelicerata</taxon>
        <taxon>Arachnida</taxon>
        <taxon>Acari</taxon>
        <taxon>Parasitiformes</taxon>
        <taxon>Ixodida</taxon>
        <taxon>Ixodoidea</taxon>
        <taxon>Ixodidae</taxon>
        <taxon>Ixodinae</taxon>
        <taxon>Ixodes</taxon>
    </lineage>
</organism>
<feature type="compositionally biased region" description="Polar residues" evidence="1">
    <location>
        <begin position="40"/>
        <end position="53"/>
    </location>
</feature>
<feature type="region of interest" description="Disordered" evidence="1">
    <location>
        <begin position="30"/>
        <end position="53"/>
    </location>
</feature>
<name>A0A6B0TYX8_IXORI</name>
<accession>A0A6B0TYX8</accession>
<sequence length="81" mass="9468">MQKGARKQLLFFFPLDSFLLALSSRFPLSSRNTPKHLPSRPTNKVAQNNTRNWSKQWLKPRETGWNADQKKTFASCSRARF</sequence>
<keyword evidence="2" id="KW-0732">Signal</keyword>
<protein>
    <submittedName>
        <fullName evidence="3">Putative secreted protein</fullName>
    </submittedName>
</protein>